<protein>
    <submittedName>
        <fullName evidence="8">DMT family transporter</fullName>
    </submittedName>
</protein>
<evidence type="ECO:0000313" key="8">
    <source>
        <dbReference type="EMBL" id="RFS83201.1"/>
    </source>
</evidence>
<comment type="caution">
    <text evidence="8">The sequence shown here is derived from an EMBL/GenBank/DDBJ whole genome shotgun (WGS) entry which is preliminary data.</text>
</comment>
<keyword evidence="5 6" id="KW-0472">Membrane</keyword>
<keyword evidence="9" id="KW-1185">Reference proteome</keyword>
<gene>
    <name evidence="8" type="ORF">D0T12_23910</name>
</gene>
<dbReference type="EMBL" id="QVNQ01000007">
    <property type="protein sequence ID" value="RFS83201.1"/>
    <property type="molecule type" value="Genomic_DNA"/>
</dbReference>
<feature type="transmembrane region" description="Helical" evidence="6">
    <location>
        <begin position="111"/>
        <end position="132"/>
    </location>
</feature>
<comment type="similarity">
    <text evidence="2">Belongs to the EamA transporter family.</text>
</comment>
<feature type="transmembrane region" description="Helical" evidence="6">
    <location>
        <begin position="25"/>
        <end position="46"/>
    </location>
</feature>
<sequence length="304" mass="30741">MLCRGRGVPRRSGRTRRGGERVTGAFLALASALAYGVADVVGGLLSRRVDYRAVALLGQVGGLVCAVVAALFVPADRVHVADLGWGALSGAGTGLAMVFLYRGLSRGDMSVVVPVSAVGGVALPVVVGVALLGDRPSLPAWAGIVVVLPALWLVSRSRSDEHGRVRAAIGNGLVAGAGIGIQYLALAQADDGSGIWPVAVGRVAAVLTILPIMRTRPGGPERRSSSGMPAFWSAANGGLAAAALVCYLLATREQLVVVAVVLSSLYPVVPVLLGVTALRERLSAAQAAGLVGAAASVLLLTAPI</sequence>
<reference evidence="8 9" key="1">
    <citation type="submission" date="2018-08" db="EMBL/GenBank/DDBJ databases">
        <title>Actinomadura spongicola sp. nov., isolated from marine sponge Leucetta chagosensis.</title>
        <authorList>
            <person name="Li L."/>
            <person name="Lin H.W."/>
        </authorList>
    </citation>
    <scope>NUCLEOTIDE SEQUENCE [LARGE SCALE GENOMIC DNA]</scope>
    <source>
        <strain evidence="8 9">LHW52907</strain>
    </source>
</reference>
<dbReference type="OrthoDB" id="68076at2"/>
<evidence type="ECO:0000256" key="5">
    <source>
        <dbReference type="ARBA" id="ARBA00023136"/>
    </source>
</evidence>
<comment type="subcellular location">
    <subcellularLocation>
        <location evidence="1">Membrane</location>
        <topology evidence="1">Multi-pass membrane protein</topology>
    </subcellularLocation>
</comment>
<organism evidence="8 9">
    <name type="scientific">Actinomadura spongiicola</name>
    <dbReference type="NCBI Taxonomy" id="2303421"/>
    <lineage>
        <taxon>Bacteria</taxon>
        <taxon>Bacillati</taxon>
        <taxon>Actinomycetota</taxon>
        <taxon>Actinomycetes</taxon>
        <taxon>Streptosporangiales</taxon>
        <taxon>Thermomonosporaceae</taxon>
        <taxon>Actinomadura</taxon>
    </lineage>
</organism>
<feature type="transmembrane region" description="Helical" evidence="6">
    <location>
        <begin position="282"/>
        <end position="302"/>
    </location>
</feature>
<keyword evidence="4 6" id="KW-1133">Transmembrane helix</keyword>
<name>A0A372GCU9_9ACTN</name>
<evidence type="ECO:0000256" key="6">
    <source>
        <dbReference type="SAM" id="Phobius"/>
    </source>
</evidence>
<evidence type="ECO:0000313" key="9">
    <source>
        <dbReference type="Proteomes" id="UP000262882"/>
    </source>
</evidence>
<feature type="transmembrane region" description="Helical" evidence="6">
    <location>
        <begin position="53"/>
        <end position="73"/>
    </location>
</feature>
<dbReference type="Gene3D" id="1.10.3730.20">
    <property type="match status" value="1"/>
</dbReference>
<evidence type="ECO:0000256" key="1">
    <source>
        <dbReference type="ARBA" id="ARBA00004141"/>
    </source>
</evidence>
<dbReference type="Proteomes" id="UP000262882">
    <property type="component" value="Unassembled WGS sequence"/>
</dbReference>
<evidence type="ECO:0000256" key="2">
    <source>
        <dbReference type="ARBA" id="ARBA00007362"/>
    </source>
</evidence>
<dbReference type="InterPro" id="IPR050638">
    <property type="entry name" value="AA-Vitamin_Transporters"/>
</dbReference>
<feature type="transmembrane region" description="Helical" evidence="6">
    <location>
        <begin position="167"/>
        <end position="187"/>
    </location>
</feature>
<dbReference type="InterPro" id="IPR037185">
    <property type="entry name" value="EmrE-like"/>
</dbReference>
<feature type="domain" description="EamA" evidence="7">
    <location>
        <begin position="23"/>
        <end position="155"/>
    </location>
</feature>
<dbReference type="PANTHER" id="PTHR32322">
    <property type="entry name" value="INNER MEMBRANE TRANSPORTER"/>
    <property type="match status" value="1"/>
</dbReference>
<dbReference type="InterPro" id="IPR000620">
    <property type="entry name" value="EamA_dom"/>
</dbReference>
<feature type="transmembrane region" description="Helical" evidence="6">
    <location>
        <begin position="138"/>
        <end position="155"/>
    </location>
</feature>
<evidence type="ECO:0000259" key="7">
    <source>
        <dbReference type="Pfam" id="PF00892"/>
    </source>
</evidence>
<proteinExistence type="inferred from homology"/>
<dbReference type="AlphaFoldDB" id="A0A372GCU9"/>
<feature type="transmembrane region" description="Helical" evidence="6">
    <location>
        <begin position="256"/>
        <end position="275"/>
    </location>
</feature>
<dbReference type="Pfam" id="PF00892">
    <property type="entry name" value="EamA"/>
    <property type="match status" value="1"/>
</dbReference>
<dbReference type="SUPFAM" id="SSF103481">
    <property type="entry name" value="Multidrug resistance efflux transporter EmrE"/>
    <property type="match status" value="2"/>
</dbReference>
<evidence type="ECO:0000256" key="3">
    <source>
        <dbReference type="ARBA" id="ARBA00022692"/>
    </source>
</evidence>
<dbReference type="GO" id="GO:0016020">
    <property type="term" value="C:membrane"/>
    <property type="evidence" value="ECO:0007669"/>
    <property type="project" value="UniProtKB-SubCell"/>
</dbReference>
<feature type="transmembrane region" description="Helical" evidence="6">
    <location>
        <begin position="85"/>
        <end position="104"/>
    </location>
</feature>
<evidence type="ECO:0000256" key="4">
    <source>
        <dbReference type="ARBA" id="ARBA00022989"/>
    </source>
</evidence>
<dbReference type="PANTHER" id="PTHR32322:SF2">
    <property type="entry name" value="EAMA DOMAIN-CONTAINING PROTEIN"/>
    <property type="match status" value="1"/>
</dbReference>
<keyword evidence="3 6" id="KW-0812">Transmembrane</keyword>
<accession>A0A372GCU9</accession>
<feature type="transmembrane region" description="Helical" evidence="6">
    <location>
        <begin position="230"/>
        <end position="250"/>
    </location>
</feature>